<dbReference type="PANTHER" id="PTHR30086">
    <property type="entry name" value="ARGININE EXPORTER PROTEIN ARGO"/>
    <property type="match status" value="1"/>
</dbReference>
<dbReference type="GO" id="GO:0005886">
    <property type="term" value="C:plasma membrane"/>
    <property type="evidence" value="ECO:0007669"/>
    <property type="project" value="UniProtKB-SubCell"/>
</dbReference>
<dbReference type="GO" id="GO:0015171">
    <property type="term" value="F:amino acid transmembrane transporter activity"/>
    <property type="evidence" value="ECO:0007669"/>
    <property type="project" value="TreeGrafter"/>
</dbReference>
<protein>
    <submittedName>
        <fullName evidence="7">LysE family transporter</fullName>
    </submittedName>
</protein>
<name>A0A9D1ZG07_9BACE</name>
<dbReference type="AlphaFoldDB" id="A0A9D1ZG07"/>
<dbReference type="EMBL" id="DXCV01000019">
    <property type="protein sequence ID" value="HIY87470.1"/>
    <property type="molecule type" value="Genomic_DNA"/>
</dbReference>
<evidence type="ECO:0000256" key="6">
    <source>
        <dbReference type="SAM" id="Phobius"/>
    </source>
</evidence>
<feature type="transmembrane region" description="Helical" evidence="6">
    <location>
        <begin position="156"/>
        <end position="176"/>
    </location>
</feature>
<dbReference type="Pfam" id="PF01810">
    <property type="entry name" value="LysE"/>
    <property type="match status" value="1"/>
</dbReference>
<feature type="transmembrane region" description="Helical" evidence="6">
    <location>
        <begin position="188"/>
        <end position="212"/>
    </location>
</feature>
<evidence type="ECO:0000256" key="4">
    <source>
        <dbReference type="ARBA" id="ARBA00022989"/>
    </source>
</evidence>
<feature type="transmembrane region" description="Helical" evidence="6">
    <location>
        <begin position="12"/>
        <end position="33"/>
    </location>
</feature>
<reference evidence="7" key="1">
    <citation type="journal article" date="2021" name="PeerJ">
        <title>Extensive microbial diversity within the chicken gut microbiome revealed by metagenomics and culture.</title>
        <authorList>
            <person name="Gilroy R."/>
            <person name="Ravi A."/>
            <person name="Getino M."/>
            <person name="Pursley I."/>
            <person name="Horton D.L."/>
            <person name="Alikhan N.F."/>
            <person name="Baker D."/>
            <person name="Gharbi K."/>
            <person name="Hall N."/>
            <person name="Watson M."/>
            <person name="Adriaenssens E.M."/>
            <person name="Foster-Nyarko E."/>
            <person name="Jarju S."/>
            <person name="Secka A."/>
            <person name="Antonio M."/>
            <person name="Oren A."/>
            <person name="Chaudhuri R.R."/>
            <person name="La Ragione R."/>
            <person name="Hildebrand F."/>
            <person name="Pallen M.J."/>
        </authorList>
    </citation>
    <scope>NUCLEOTIDE SEQUENCE</scope>
    <source>
        <strain evidence="7">Gambia2-208</strain>
    </source>
</reference>
<reference evidence="7" key="2">
    <citation type="submission" date="2021-04" db="EMBL/GenBank/DDBJ databases">
        <authorList>
            <person name="Gilroy R."/>
        </authorList>
    </citation>
    <scope>NUCLEOTIDE SEQUENCE</scope>
    <source>
        <strain evidence="7">Gambia2-208</strain>
    </source>
</reference>
<keyword evidence="4 6" id="KW-1133">Transmembrane helix</keyword>
<keyword evidence="2" id="KW-1003">Cell membrane</keyword>
<feature type="transmembrane region" description="Helical" evidence="6">
    <location>
        <begin position="117"/>
        <end position="144"/>
    </location>
</feature>
<evidence type="ECO:0000313" key="7">
    <source>
        <dbReference type="EMBL" id="HIY87470.1"/>
    </source>
</evidence>
<keyword evidence="3 6" id="KW-0812">Transmembrane</keyword>
<feature type="transmembrane region" description="Helical" evidence="6">
    <location>
        <begin position="45"/>
        <end position="65"/>
    </location>
</feature>
<organism evidence="7 8">
    <name type="scientific">Candidatus Bacteroides pullicola</name>
    <dbReference type="NCBI Taxonomy" id="2838475"/>
    <lineage>
        <taxon>Bacteria</taxon>
        <taxon>Pseudomonadati</taxon>
        <taxon>Bacteroidota</taxon>
        <taxon>Bacteroidia</taxon>
        <taxon>Bacteroidales</taxon>
        <taxon>Bacteroidaceae</taxon>
        <taxon>Bacteroides</taxon>
    </lineage>
</organism>
<proteinExistence type="predicted"/>
<sequence length="217" mass="24184">MIQIETILDLLWKGFIIGVIVSAPLGPVGVLCIQRTLNKGRWYGFVTGMGAALSDICYALLTGYGMSFVFDYVNKNIFYLQLFGSILLLFFGVYTFRSNPVRSLRPPSGNKGTYLHNFVTAFFVTLSNPLIIFLFVGLFARFSFVGNGALVSETVTGYLSIIAGALTWWFGITYFINKVRTRFNLRGIWMLNRIIGSIVVVVSLLGLAFTLMGESLY</sequence>
<comment type="caution">
    <text evidence="7">The sequence shown here is derived from an EMBL/GenBank/DDBJ whole genome shotgun (WGS) entry which is preliminary data.</text>
</comment>
<feature type="transmembrane region" description="Helical" evidence="6">
    <location>
        <begin position="77"/>
        <end position="96"/>
    </location>
</feature>
<dbReference type="PANTHER" id="PTHR30086:SF20">
    <property type="entry name" value="ARGININE EXPORTER PROTEIN ARGO-RELATED"/>
    <property type="match status" value="1"/>
</dbReference>
<dbReference type="Proteomes" id="UP000886851">
    <property type="component" value="Unassembled WGS sequence"/>
</dbReference>
<keyword evidence="5 6" id="KW-0472">Membrane</keyword>
<evidence type="ECO:0000313" key="8">
    <source>
        <dbReference type="Proteomes" id="UP000886851"/>
    </source>
</evidence>
<dbReference type="InterPro" id="IPR001123">
    <property type="entry name" value="LeuE-type"/>
</dbReference>
<evidence type="ECO:0000256" key="1">
    <source>
        <dbReference type="ARBA" id="ARBA00004651"/>
    </source>
</evidence>
<evidence type="ECO:0000256" key="2">
    <source>
        <dbReference type="ARBA" id="ARBA00022475"/>
    </source>
</evidence>
<evidence type="ECO:0000256" key="3">
    <source>
        <dbReference type="ARBA" id="ARBA00022692"/>
    </source>
</evidence>
<comment type="subcellular location">
    <subcellularLocation>
        <location evidence="1">Cell membrane</location>
        <topology evidence="1">Multi-pass membrane protein</topology>
    </subcellularLocation>
</comment>
<accession>A0A9D1ZG07</accession>
<gene>
    <name evidence="7" type="ORF">H9824_02040</name>
</gene>
<evidence type="ECO:0000256" key="5">
    <source>
        <dbReference type="ARBA" id="ARBA00023136"/>
    </source>
</evidence>